<organism evidence="1 2">
    <name type="scientific">Brachionus plicatilis</name>
    <name type="common">Marine rotifer</name>
    <name type="synonym">Brachionus muelleri</name>
    <dbReference type="NCBI Taxonomy" id="10195"/>
    <lineage>
        <taxon>Eukaryota</taxon>
        <taxon>Metazoa</taxon>
        <taxon>Spiralia</taxon>
        <taxon>Gnathifera</taxon>
        <taxon>Rotifera</taxon>
        <taxon>Eurotatoria</taxon>
        <taxon>Monogononta</taxon>
        <taxon>Pseudotrocha</taxon>
        <taxon>Ploima</taxon>
        <taxon>Brachionidae</taxon>
        <taxon>Brachionus</taxon>
    </lineage>
</organism>
<comment type="caution">
    <text evidence="1">The sequence shown here is derived from an EMBL/GenBank/DDBJ whole genome shotgun (WGS) entry which is preliminary data.</text>
</comment>
<reference evidence="1 2" key="1">
    <citation type="journal article" date="2018" name="Sci. Rep.">
        <title>Genomic signatures of local adaptation to the degree of environmental predictability in rotifers.</title>
        <authorList>
            <person name="Franch-Gras L."/>
            <person name="Hahn C."/>
            <person name="Garcia-Roger E.M."/>
            <person name="Carmona M.J."/>
            <person name="Serra M."/>
            <person name="Gomez A."/>
        </authorList>
    </citation>
    <scope>NUCLEOTIDE SEQUENCE [LARGE SCALE GENOMIC DNA]</scope>
    <source>
        <strain evidence="1">HYR1</strain>
    </source>
</reference>
<evidence type="ECO:0000313" key="1">
    <source>
        <dbReference type="EMBL" id="RNA17051.1"/>
    </source>
</evidence>
<sequence>MQSFYFRGLTAELPLDFCRIQKLLANKQKNKGIQTLVRMLNSSDCSHPTGFKLRVARANISCILLPRLMLGLPDIKSS</sequence>
<accession>A0A3M7R103</accession>
<dbReference type="EMBL" id="REGN01004546">
    <property type="protein sequence ID" value="RNA17051.1"/>
    <property type="molecule type" value="Genomic_DNA"/>
</dbReference>
<keyword evidence="2" id="KW-1185">Reference proteome</keyword>
<gene>
    <name evidence="1" type="ORF">BpHYR1_002149</name>
</gene>
<evidence type="ECO:0000313" key="2">
    <source>
        <dbReference type="Proteomes" id="UP000276133"/>
    </source>
</evidence>
<name>A0A3M7R103_BRAPC</name>
<dbReference type="AlphaFoldDB" id="A0A3M7R103"/>
<proteinExistence type="predicted"/>
<protein>
    <submittedName>
        <fullName evidence="1">Uncharacterized protein</fullName>
    </submittedName>
</protein>
<dbReference type="Proteomes" id="UP000276133">
    <property type="component" value="Unassembled WGS sequence"/>
</dbReference>